<evidence type="ECO:0000256" key="5">
    <source>
        <dbReference type="PROSITE-ProRule" id="PRU00708"/>
    </source>
</evidence>
<dbReference type="InterPro" id="IPR026728">
    <property type="entry name" value="BLTP3A/B"/>
</dbReference>
<keyword evidence="3 6" id="KW-0863">Zinc-finger</keyword>
<dbReference type="Proteomes" id="UP000824890">
    <property type="component" value="Unassembled WGS sequence"/>
</dbReference>
<dbReference type="Gene3D" id="1.25.40.10">
    <property type="entry name" value="Tetratricopeptide repeat domain"/>
    <property type="match status" value="2"/>
</dbReference>
<dbReference type="InterPro" id="IPR011990">
    <property type="entry name" value="TPR-like_helical_dom_sf"/>
</dbReference>
<dbReference type="InterPro" id="IPR002885">
    <property type="entry name" value="PPR_rpt"/>
</dbReference>
<dbReference type="EMBL" id="JAGKQM010002451">
    <property type="protein sequence ID" value="KAH0849461.1"/>
    <property type="molecule type" value="Genomic_DNA"/>
</dbReference>
<keyword evidence="1" id="KW-0479">Metal-binding</keyword>
<dbReference type="PROSITE" id="PS51375">
    <property type="entry name" value="PPR"/>
    <property type="match status" value="1"/>
</dbReference>
<proteinExistence type="predicted"/>
<accession>A0ABQ7X2X2</accession>
<keyword evidence="2" id="KW-0677">Repeat</keyword>
<evidence type="ECO:0000313" key="8">
    <source>
        <dbReference type="EMBL" id="KAH0849461.1"/>
    </source>
</evidence>
<feature type="domain" description="GRF-type" evidence="7">
    <location>
        <begin position="788"/>
        <end position="833"/>
    </location>
</feature>
<dbReference type="PANTHER" id="PTHR22774:SF11">
    <property type="entry name" value="CHOREIN N-TERMINAL DOMAIN-CONTAINING PROTEIN"/>
    <property type="match status" value="1"/>
</dbReference>
<dbReference type="InterPro" id="IPR010666">
    <property type="entry name" value="Znf_GRF"/>
</dbReference>
<evidence type="ECO:0000256" key="1">
    <source>
        <dbReference type="ARBA" id="ARBA00022723"/>
    </source>
</evidence>
<gene>
    <name evidence="8" type="ORF">HID58_096322</name>
</gene>
<dbReference type="PANTHER" id="PTHR22774">
    <property type="entry name" value="CHOREIN N-TERMINAL DOMAIN-CONTAINING PROTEIN"/>
    <property type="match status" value="1"/>
</dbReference>
<organism evidence="8 9">
    <name type="scientific">Brassica napus</name>
    <name type="common">Rape</name>
    <dbReference type="NCBI Taxonomy" id="3708"/>
    <lineage>
        <taxon>Eukaryota</taxon>
        <taxon>Viridiplantae</taxon>
        <taxon>Streptophyta</taxon>
        <taxon>Embryophyta</taxon>
        <taxon>Tracheophyta</taxon>
        <taxon>Spermatophyta</taxon>
        <taxon>Magnoliopsida</taxon>
        <taxon>eudicotyledons</taxon>
        <taxon>Gunneridae</taxon>
        <taxon>Pentapetalae</taxon>
        <taxon>rosids</taxon>
        <taxon>malvids</taxon>
        <taxon>Brassicales</taxon>
        <taxon>Brassicaceae</taxon>
        <taxon>Brassiceae</taxon>
        <taxon>Brassica</taxon>
    </lineage>
</organism>
<feature type="repeat" description="PPR" evidence="5">
    <location>
        <begin position="646"/>
        <end position="680"/>
    </location>
</feature>
<keyword evidence="4" id="KW-0862">Zinc</keyword>
<comment type="caution">
    <text evidence="8">The sequence shown here is derived from an EMBL/GenBank/DDBJ whole genome shotgun (WGS) entry which is preliminary data.</text>
</comment>
<evidence type="ECO:0000313" key="9">
    <source>
        <dbReference type="Proteomes" id="UP000824890"/>
    </source>
</evidence>
<evidence type="ECO:0000256" key="6">
    <source>
        <dbReference type="PROSITE-ProRule" id="PRU01343"/>
    </source>
</evidence>
<sequence length="1119" mass="127232">MIAGQTIHACVASNHARANLALRTQQLWIIPRLCSFCLRTHSFPDLGIDRDHEQVHESHKESSGDNGALEYTLKYWLKSFTRDQFKLQGRTVNGTIIALSCHAICQQSEPVVVQIDKIDLVLEENPDADVTKGPSSAQSPTGSRKSNGYGFADKVRYLCYLVYIPKIYFLESYNPFVFLKQSCLHCVFFLRIADGMTLLVKVVGLTLLYFVSRAAPLASITIRNLVLYTTNESWKVVNLKEARDFSTNKGFIYLFKKLEWEALSVDLLPHPDMFTDANLARSEEENLRDDDGASKTSFLWRRTIFRRNFWPSTCKTFITVQRTALNSPLGLEVQLHIPEAVCPALSEPGLRALLRFLTGMYLCLNRGDVDPKSQQSAEAAGRYLLSVLVDHVFLCIKDAEFQLDLLMQSLLFSRGCFSRSPCALVQPSMKAAAEDLALAVPDFGINNVLKPSHLFSKTVIQCQPLMVCLCVSKISTLQQILQEEACLRISSVLADGIVVMFYQINPLTFFFSPSSTTWKIQHIFQQKRSSLEQGFTLRTYPVRRRKILFAKRSGLSNLCLWIMMSACVENLTVSKPYLFDPSLYLKALKLCSYQTMEKQFVLIHGNSVTNGFISNLHLNNSLVNLYARHEDMKHARKLFDRMSEIDVVSWTAMISGYSRCGYHRSALMLFKQMRRESIRANDFTYGSMSCKDLGCLKEGTQIHGCVEKGRFAGNLVVRSALLSLYPKFGKMEDACLLFDSVKERDLVSWNIMIDGYTADTSFGLFQLMLAEGNLRDKRIRTPGIPSRCWCGVGVTEIISRSNPNPYRRYYRCLFAASQRLENDNHVFKWVDEAFTDEIQQLNYQVRMLKEEVQIVMLSRGEKWFNLGGVSNQSSNNTHQINLSQSKLDMDSLPPSMLHKILSTVATMNIRNFSSARIAFPGFNEVGREDHFYRSANLIYLNDWVDEVSAVRTFRLKCYRSVDEGREKIHLAGERGCELAQFVDGMLNLAFSVDHRGIVHNYPAFTRQHVYKMFQIICSWQLSGHWDYDKPGMFLSVAERIDPNVPCDCWCSHIDPPEFEVSLDGSRSRDPIWLDSFEMVSELHGFATNIGFGRSNVALIRSLTDVYAKCGSLSSALKLV</sequence>
<evidence type="ECO:0000256" key="4">
    <source>
        <dbReference type="ARBA" id="ARBA00022833"/>
    </source>
</evidence>
<evidence type="ECO:0000256" key="2">
    <source>
        <dbReference type="ARBA" id="ARBA00022737"/>
    </source>
</evidence>
<reference evidence="8 9" key="1">
    <citation type="submission" date="2021-05" db="EMBL/GenBank/DDBJ databases">
        <title>Genome Assembly of Synthetic Allotetraploid Brassica napus Reveals Homoeologous Exchanges between Subgenomes.</title>
        <authorList>
            <person name="Davis J.T."/>
        </authorList>
    </citation>
    <scope>NUCLEOTIDE SEQUENCE [LARGE SCALE GENOMIC DNA]</scope>
    <source>
        <strain evidence="9">cv. Da-Ae</strain>
        <tissue evidence="8">Seedling</tissue>
    </source>
</reference>
<keyword evidence="9" id="KW-1185">Reference proteome</keyword>
<dbReference type="Pfam" id="PF13041">
    <property type="entry name" value="PPR_2"/>
    <property type="match status" value="1"/>
</dbReference>
<evidence type="ECO:0000259" key="7">
    <source>
        <dbReference type="PROSITE" id="PS51999"/>
    </source>
</evidence>
<protein>
    <recommendedName>
        <fullName evidence="7">GRF-type domain-containing protein</fullName>
    </recommendedName>
</protein>
<dbReference type="PROSITE" id="PS51999">
    <property type="entry name" value="ZF_GRF"/>
    <property type="match status" value="1"/>
</dbReference>
<evidence type="ECO:0000256" key="3">
    <source>
        <dbReference type="ARBA" id="ARBA00022771"/>
    </source>
</evidence>
<name>A0ABQ7X2X2_BRANA</name>
<dbReference type="Pfam" id="PF01535">
    <property type="entry name" value="PPR"/>
    <property type="match status" value="1"/>
</dbReference>
<dbReference type="NCBIfam" id="TIGR00756">
    <property type="entry name" value="PPR"/>
    <property type="match status" value="1"/>
</dbReference>